<gene>
    <name evidence="2" type="ORF">GCM10010226_30780</name>
</gene>
<feature type="compositionally biased region" description="Basic and acidic residues" evidence="1">
    <location>
        <begin position="10"/>
        <end position="22"/>
    </location>
</feature>
<feature type="region of interest" description="Disordered" evidence="1">
    <location>
        <begin position="132"/>
        <end position="233"/>
    </location>
</feature>
<reference evidence="2" key="1">
    <citation type="journal article" date="2014" name="Int. J. Syst. Evol. Microbiol.">
        <title>Complete genome sequence of Corynebacterium casei LMG S-19264T (=DSM 44701T), isolated from a smear-ripened cheese.</title>
        <authorList>
            <consortium name="US DOE Joint Genome Institute (JGI-PGF)"/>
            <person name="Walter F."/>
            <person name="Albersmeier A."/>
            <person name="Kalinowski J."/>
            <person name="Ruckert C."/>
        </authorList>
    </citation>
    <scope>NUCLEOTIDE SEQUENCE</scope>
    <source>
        <strain evidence="2">JCM 4125</strain>
    </source>
</reference>
<feature type="region of interest" description="Disordered" evidence="1">
    <location>
        <begin position="1"/>
        <end position="62"/>
    </location>
</feature>
<sequence length="233" mass="23942">MLGEPGVRAFRRERPDARHESGQQRQGRRPAEYGRPHLDGRVGEAGAQQQGAVGAGGARGGDAVRAGVDQGAGQCRIVGVDDQSVPVLAHQDDPAPGRQHPAGLGQRPFRLGEFMEHLVGTVAVRRGVRQRQRVGVPEPDVRAGPPRPRGGDHPLVGVDPGRPHASAGQLGDRPSTTAADVHDPGAGRGAEQVVGVRAQGGGARPSVGRVEPGEEGGMGRVAGFVGHGGQAAT</sequence>
<feature type="compositionally biased region" description="Gly residues" evidence="1">
    <location>
        <begin position="215"/>
        <end position="233"/>
    </location>
</feature>
<keyword evidence="3" id="KW-1185">Reference proteome</keyword>
<dbReference type="EMBL" id="BMSA01000007">
    <property type="protein sequence ID" value="GGT51444.1"/>
    <property type="molecule type" value="Genomic_DNA"/>
</dbReference>
<dbReference type="AlphaFoldDB" id="A0A918HC14"/>
<comment type="caution">
    <text evidence="2">The sequence shown here is derived from an EMBL/GenBank/DDBJ whole genome shotgun (WGS) entry which is preliminary data.</text>
</comment>
<evidence type="ECO:0000256" key="1">
    <source>
        <dbReference type="SAM" id="MobiDB-lite"/>
    </source>
</evidence>
<reference evidence="2" key="2">
    <citation type="submission" date="2020-09" db="EMBL/GenBank/DDBJ databases">
        <authorList>
            <person name="Sun Q."/>
            <person name="Ohkuma M."/>
        </authorList>
    </citation>
    <scope>NUCLEOTIDE SEQUENCE</scope>
    <source>
        <strain evidence="2">JCM 4125</strain>
    </source>
</reference>
<organism evidence="2 3">
    <name type="scientific">Streptomyces phaeofaciens</name>
    <dbReference type="NCBI Taxonomy" id="68254"/>
    <lineage>
        <taxon>Bacteria</taxon>
        <taxon>Bacillati</taxon>
        <taxon>Actinomycetota</taxon>
        <taxon>Actinomycetes</taxon>
        <taxon>Kitasatosporales</taxon>
        <taxon>Streptomycetaceae</taxon>
        <taxon>Streptomyces</taxon>
    </lineage>
</organism>
<evidence type="ECO:0000313" key="3">
    <source>
        <dbReference type="Proteomes" id="UP000646776"/>
    </source>
</evidence>
<name>A0A918HC14_9ACTN</name>
<proteinExistence type="predicted"/>
<protein>
    <submittedName>
        <fullName evidence="2">Uncharacterized protein</fullName>
    </submittedName>
</protein>
<dbReference type="Proteomes" id="UP000646776">
    <property type="component" value="Unassembled WGS sequence"/>
</dbReference>
<accession>A0A918HC14</accession>
<feature type="compositionally biased region" description="Basic and acidic residues" evidence="1">
    <location>
        <begin position="29"/>
        <end position="42"/>
    </location>
</feature>
<evidence type="ECO:0000313" key="2">
    <source>
        <dbReference type="EMBL" id="GGT51444.1"/>
    </source>
</evidence>